<comment type="caution">
    <text evidence="1">The sequence shown here is derived from an EMBL/GenBank/DDBJ whole genome shotgun (WGS) entry which is preliminary data.</text>
</comment>
<name>A0ABR1W9R2_9PEZI</name>
<reference evidence="1 2" key="1">
    <citation type="submission" date="2023-01" db="EMBL/GenBank/DDBJ databases">
        <title>Analysis of 21 Apiospora genomes using comparative genomics revels a genus with tremendous synthesis potential of carbohydrate active enzymes and secondary metabolites.</title>
        <authorList>
            <person name="Sorensen T."/>
        </authorList>
    </citation>
    <scope>NUCLEOTIDE SEQUENCE [LARGE SCALE GENOMIC DNA]</scope>
    <source>
        <strain evidence="1 2">CBS 135458</strain>
    </source>
</reference>
<accession>A0ABR1W9R2</accession>
<dbReference type="Proteomes" id="UP001480595">
    <property type="component" value="Unassembled WGS sequence"/>
</dbReference>
<organism evidence="1 2">
    <name type="scientific">Apiospora phragmitis</name>
    <dbReference type="NCBI Taxonomy" id="2905665"/>
    <lineage>
        <taxon>Eukaryota</taxon>
        <taxon>Fungi</taxon>
        <taxon>Dikarya</taxon>
        <taxon>Ascomycota</taxon>
        <taxon>Pezizomycotina</taxon>
        <taxon>Sordariomycetes</taxon>
        <taxon>Xylariomycetidae</taxon>
        <taxon>Amphisphaeriales</taxon>
        <taxon>Apiosporaceae</taxon>
        <taxon>Apiospora</taxon>
    </lineage>
</organism>
<dbReference type="GeneID" id="92087182"/>
<dbReference type="EMBL" id="JAQQWL010000003">
    <property type="protein sequence ID" value="KAK8078903.1"/>
    <property type="molecule type" value="Genomic_DNA"/>
</dbReference>
<dbReference type="RefSeq" id="XP_066719974.1">
    <property type="nucleotide sequence ID" value="XM_066854119.1"/>
</dbReference>
<evidence type="ECO:0000313" key="1">
    <source>
        <dbReference type="EMBL" id="KAK8078903.1"/>
    </source>
</evidence>
<gene>
    <name evidence="1" type="ORF">PG994_002710</name>
</gene>
<protein>
    <submittedName>
        <fullName evidence="1">Uncharacterized protein</fullName>
    </submittedName>
</protein>
<sequence length="320" mass="36125">MGDQIQWQMGELCQQTGYRNWHVTEPTDTQGEVLCWDCYAFQQSMVLPYILKANTRKEDNWPGRETERSEWDKFLREKSANHTPDSDRLYFTAVNATPSNVCGICEMSSGGQLRGRLKSRDCALDLMGLVGSDGEGRSSFPYVRFIRPRGRIRIKCTALPYEPVWPANLGALVARTRLHDYIVALGVHHPVPDASSMFHSVLTNISCYLDGTPLRLSAFVNFVNFGVAIHLRGNRLLDFGSLIVDEITVFYLNLCGNVDPPTDHLPPHVATFLQYMRRGLDHLPDFSNEGLNRARPIQGKLILHKGAYGSYNHQGGRDLQ</sequence>
<proteinExistence type="predicted"/>
<keyword evidence="2" id="KW-1185">Reference proteome</keyword>
<evidence type="ECO:0000313" key="2">
    <source>
        <dbReference type="Proteomes" id="UP001480595"/>
    </source>
</evidence>